<keyword evidence="3" id="KW-1185">Reference proteome</keyword>
<protein>
    <submittedName>
        <fullName evidence="2">HNH endonuclease</fullName>
    </submittedName>
</protein>
<keyword evidence="2" id="KW-0378">Hydrolase</keyword>
<keyword evidence="2" id="KW-0540">Nuclease</keyword>
<keyword evidence="2" id="KW-0255">Endonuclease</keyword>
<comment type="caution">
    <text evidence="2">The sequence shown here is derived from an EMBL/GenBank/DDBJ whole genome shotgun (WGS) entry which is preliminary data.</text>
</comment>
<dbReference type="GO" id="GO:0004519">
    <property type="term" value="F:endonuclease activity"/>
    <property type="evidence" value="ECO:0007669"/>
    <property type="project" value="UniProtKB-KW"/>
</dbReference>
<accession>A0ABU6CCV3</accession>
<dbReference type="Pfam" id="PF13392">
    <property type="entry name" value="HNH_3"/>
    <property type="match status" value="1"/>
</dbReference>
<sequence length="76" mass="8587">MLRRALDEVGVPHVCARCGVGDLWEGKRLVLEVDHINADRLDNRPENLRYLCPNCHALTRTWCRGSTHAPLRDGAP</sequence>
<evidence type="ECO:0000313" key="3">
    <source>
        <dbReference type="Proteomes" id="UP001352223"/>
    </source>
</evidence>
<reference evidence="2 3" key="1">
    <citation type="submission" date="2022-10" db="EMBL/GenBank/DDBJ databases">
        <authorList>
            <person name="Xie J."/>
            <person name="Shen N."/>
        </authorList>
    </citation>
    <scope>NUCLEOTIDE SEQUENCE [LARGE SCALE GENOMIC DNA]</scope>
    <source>
        <strain evidence="2 3">DSM 41681</strain>
    </source>
</reference>
<dbReference type="EMBL" id="JAOZYB010000157">
    <property type="protein sequence ID" value="MEB3962544.1"/>
    <property type="molecule type" value="Genomic_DNA"/>
</dbReference>
<dbReference type="InterPro" id="IPR003615">
    <property type="entry name" value="HNH_nuc"/>
</dbReference>
<feature type="domain" description="HNH nuclease" evidence="1">
    <location>
        <begin position="31"/>
        <end position="51"/>
    </location>
</feature>
<organism evidence="2 3">
    <name type="scientific">Streptomyces kunmingensis</name>
    <dbReference type="NCBI Taxonomy" id="68225"/>
    <lineage>
        <taxon>Bacteria</taxon>
        <taxon>Bacillati</taxon>
        <taxon>Actinomycetota</taxon>
        <taxon>Actinomycetes</taxon>
        <taxon>Kitasatosporales</taxon>
        <taxon>Streptomycetaceae</taxon>
        <taxon>Streptomyces</taxon>
    </lineage>
</organism>
<evidence type="ECO:0000259" key="1">
    <source>
        <dbReference type="Pfam" id="PF13392"/>
    </source>
</evidence>
<gene>
    <name evidence="2" type="ORF">OKJ48_20130</name>
</gene>
<proteinExistence type="predicted"/>
<dbReference type="Proteomes" id="UP001352223">
    <property type="component" value="Unassembled WGS sequence"/>
</dbReference>
<dbReference type="SUPFAM" id="SSF54060">
    <property type="entry name" value="His-Me finger endonucleases"/>
    <property type="match status" value="1"/>
</dbReference>
<evidence type="ECO:0000313" key="2">
    <source>
        <dbReference type="EMBL" id="MEB3962544.1"/>
    </source>
</evidence>
<dbReference type="InterPro" id="IPR044925">
    <property type="entry name" value="His-Me_finger_sf"/>
</dbReference>
<dbReference type="CDD" id="cd00085">
    <property type="entry name" value="HNHc"/>
    <property type="match status" value="1"/>
</dbReference>
<dbReference type="RefSeq" id="WP_324770153.1">
    <property type="nucleotide sequence ID" value="NZ_BAAATS010000030.1"/>
</dbReference>
<dbReference type="Gene3D" id="3.90.75.20">
    <property type="match status" value="1"/>
</dbReference>
<name>A0ABU6CCV3_9ACTN</name>